<protein>
    <submittedName>
        <fullName evidence="2">Uncharacterized protein</fullName>
    </submittedName>
</protein>
<comment type="caution">
    <text evidence="2">The sequence shown here is derived from an EMBL/GenBank/DDBJ whole genome shotgun (WGS) entry which is preliminary data.</text>
</comment>
<gene>
    <name evidence="2" type="ORF">GCK32_008151</name>
</gene>
<sequence length="214" mass="24093">MEQDDDEPDEDEEFLRAAEKIIDDFRKGIDVSHLVRRLKRPAHSYDEDATGGIYEVLEMIASLDKSTRSPSASPPPASSPMPTDERSNFNINQLNGSTKKRLCFSPTSQVGECGNNLSIFTDKRDTFRAEITTGLFITVFCSTFTTSKSSFLSLKCRCSQNRNPCRYFGASLNKMLMDYVKVVKFANRTGWAVFKRLRNGCTLVNKRIFGGSEP</sequence>
<organism evidence="2 3">
    <name type="scientific">Trichostrongylus colubriformis</name>
    <name type="common">Black scour worm</name>
    <dbReference type="NCBI Taxonomy" id="6319"/>
    <lineage>
        <taxon>Eukaryota</taxon>
        <taxon>Metazoa</taxon>
        <taxon>Ecdysozoa</taxon>
        <taxon>Nematoda</taxon>
        <taxon>Chromadorea</taxon>
        <taxon>Rhabditida</taxon>
        <taxon>Rhabditina</taxon>
        <taxon>Rhabditomorpha</taxon>
        <taxon>Strongyloidea</taxon>
        <taxon>Trichostrongylidae</taxon>
        <taxon>Trichostrongylus</taxon>
    </lineage>
</organism>
<accession>A0AAN8EXJ3</accession>
<keyword evidence="3" id="KW-1185">Reference proteome</keyword>
<evidence type="ECO:0000256" key="1">
    <source>
        <dbReference type="SAM" id="MobiDB-lite"/>
    </source>
</evidence>
<dbReference type="EMBL" id="WIXE01023494">
    <property type="protein sequence ID" value="KAK5966425.1"/>
    <property type="molecule type" value="Genomic_DNA"/>
</dbReference>
<dbReference type="Proteomes" id="UP001331761">
    <property type="component" value="Unassembled WGS sequence"/>
</dbReference>
<dbReference type="AlphaFoldDB" id="A0AAN8EXJ3"/>
<evidence type="ECO:0000313" key="3">
    <source>
        <dbReference type="Proteomes" id="UP001331761"/>
    </source>
</evidence>
<reference evidence="2 3" key="1">
    <citation type="submission" date="2019-10" db="EMBL/GenBank/DDBJ databases">
        <title>Assembly and Annotation for the nematode Trichostrongylus colubriformis.</title>
        <authorList>
            <person name="Martin J."/>
        </authorList>
    </citation>
    <scope>NUCLEOTIDE SEQUENCE [LARGE SCALE GENOMIC DNA]</scope>
    <source>
        <strain evidence="2">G859</strain>
        <tissue evidence="2">Whole worm</tissue>
    </source>
</reference>
<evidence type="ECO:0000313" key="2">
    <source>
        <dbReference type="EMBL" id="KAK5966425.1"/>
    </source>
</evidence>
<name>A0AAN8EXJ3_TRICO</name>
<feature type="region of interest" description="Disordered" evidence="1">
    <location>
        <begin position="65"/>
        <end position="90"/>
    </location>
</feature>
<proteinExistence type="predicted"/>